<dbReference type="InterPro" id="IPR000719">
    <property type="entry name" value="Prot_kinase_dom"/>
</dbReference>
<dbReference type="Pfam" id="PF00069">
    <property type="entry name" value="Pkinase"/>
    <property type="match status" value="1"/>
</dbReference>
<dbReference type="InterPro" id="IPR032675">
    <property type="entry name" value="LRR_dom_sf"/>
</dbReference>
<reference evidence="7 8" key="1">
    <citation type="journal article" date="2004" name="Science">
        <title>The genome of the diatom Thalassiosira pseudonana: ecology, evolution, and metabolism.</title>
        <authorList>
            <person name="Armbrust E.V."/>
            <person name="Berges J.A."/>
            <person name="Bowler C."/>
            <person name="Green B.R."/>
            <person name="Martinez D."/>
            <person name="Putnam N.H."/>
            <person name="Zhou S."/>
            <person name="Allen A.E."/>
            <person name="Apt K.E."/>
            <person name="Bechner M."/>
            <person name="Brzezinski M.A."/>
            <person name="Chaal B.K."/>
            <person name="Chiovitti A."/>
            <person name="Davis A.K."/>
            <person name="Demarest M.S."/>
            <person name="Detter J.C."/>
            <person name="Glavina T."/>
            <person name="Goodstein D."/>
            <person name="Hadi M.Z."/>
            <person name="Hellsten U."/>
            <person name="Hildebrand M."/>
            <person name="Jenkins B.D."/>
            <person name="Jurka J."/>
            <person name="Kapitonov V.V."/>
            <person name="Kroger N."/>
            <person name="Lau W.W."/>
            <person name="Lane T.W."/>
            <person name="Larimer F.W."/>
            <person name="Lippmeier J.C."/>
            <person name="Lucas S."/>
            <person name="Medina M."/>
            <person name="Montsant A."/>
            <person name="Obornik M."/>
            <person name="Parker M.S."/>
            <person name="Palenik B."/>
            <person name="Pazour G.J."/>
            <person name="Richardson P.M."/>
            <person name="Rynearson T.A."/>
            <person name="Saito M.A."/>
            <person name="Schwartz D.C."/>
            <person name="Thamatrakoln K."/>
            <person name="Valentin K."/>
            <person name="Vardi A."/>
            <person name="Wilkerson F.P."/>
            <person name="Rokhsar D.S."/>
        </authorList>
    </citation>
    <scope>NUCLEOTIDE SEQUENCE [LARGE SCALE GENOMIC DNA]</scope>
    <source>
        <strain evidence="7 8">CCMP1335</strain>
    </source>
</reference>
<evidence type="ECO:0000313" key="8">
    <source>
        <dbReference type="Proteomes" id="UP000001449"/>
    </source>
</evidence>
<evidence type="ECO:0000256" key="3">
    <source>
        <dbReference type="ARBA" id="ARBA00022741"/>
    </source>
</evidence>
<evidence type="ECO:0000256" key="2">
    <source>
        <dbReference type="ARBA" id="ARBA00022737"/>
    </source>
</evidence>
<evidence type="ECO:0000256" key="5">
    <source>
        <dbReference type="PROSITE-ProRule" id="PRU10141"/>
    </source>
</evidence>
<dbReference type="Proteomes" id="UP000001449">
    <property type="component" value="Chromosome 1"/>
</dbReference>
<dbReference type="FunFam" id="3.30.200.20:FF:001229">
    <property type="entry name" value="Uncharacterized protein"/>
    <property type="match status" value="1"/>
</dbReference>
<keyword evidence="3 5" id="KW-0547">Nucleotide-binding</keyword>
<reference evidence="7 8" key="2">
    <citation type="journal article" date="2008" name="Nature">
        <title>The Phaeodactylum genome reveals the evolutionary history of diatom genomes.</title>
        <authorList>
            <person name="Bowler C."/>
            <person name="Allen A.E."/>
            <person name="Badger J.H."/>
            <person name="Grimwood J."/>
            <person name="Jabbari K."/>
            <person name="Kuo A."/>
            <person name="Maheswari U."/>
            <person name="Martens C."/>
            <person name="Maumus F."/>
            <person name="Otillar R.P."/>
            <person name="Rayko E."/>
            <person name="Salamov A."/>
            <person name="Vandepoele K."/>
            <person name="Beszteri B."/>
            <person name="Gruber A."/>
            <person name="Heijde M."/>
            <person name="Katinka M."/>
            <person name="Mock T."/>
            <person name="Valentin K."/>
            <person name="Verret F."/>
            <person name="Berges J.A."/>
            <person name="Brownlee C."/>
            <person name="Cadoret J.P."/>
            <person name="Chiovitti A."/>
            <person name="Choi C.J."/>
            <person name="Coesel S."/>
            <person name="De Martino A."/>
            <person name="Detter J.C."/>
            <person name="Durkin C."/>
            <person name="Falciatore A."/>
            <person name="Fournet J."/>
            <person name="Haruta M."/>
            <person name="Huysman M.J."/>
            <person name="Jenkins B.D."/>
            <person name="Jiroutova K."/>
            <person name="Jorgensen R.E."/>
            <person name="Joubert Y."/>
            <person name="Kaplan A."/>
            <person name="Kroger N."/>
            <person name="Kroth P.G."/>
            <person name="La Roche J."/>
            <person name="Lindquist E."/>
            <person name="Lommer M."/>
            <person name="Martin-Jezequel V."/>
            <person name="Lopez P.J."/>
            <person name="Lucas S."/>
            <person name="Mangogna M."/>
            <person name="McGinnis K."/>
            <person name="Medlin L.K."/>
            <person name="Montsant A."/>
            <person name="Oudot-Le Secq M.P."/>
            <person name="Napoli C."/>
            <person name="Obornik M."/>
            <person name="Parker M.S."/>
            <person name="Petit J.L."/>
            <person name="Porcel B.M."/>
            <person name="Poulsen N."/>
            <person name="Robison M."/>
            <person name="Rychlewski L."/>
            <person name="Rynearson T.A."/>
            <person name="Schmutz J."/>
            <person name="Shapiro H."/>
            <person name="Siaut M."/>
            <person name="Stanley M."/>
            <person name="Sussman M.R."/>
            <person name="Taylor A.R."/>
            <person name="Vardi A."/>
            <person name="von Dassow P."/>
            <person name="Vyverman W."/>
            <person name="Willis A."/>
            <person name="Wyrwicz L.S."/>
            <person name="Rokhsar D.S."/>
            <person name="Weissenbach J."/>
            <person name="Armbrust E.V."/>
            <person name="Green B.R."/>
            <person name="Van de Peer Y."/>
            <person name="Grigoriev I.V."/>
        </authorList>
    </citation>
    <scope>NUCLEOTIDE SEQUENCE [LARGE SCALE GENOMIC DNA]</scope>
    <source>
        <strain evidence="7 8">CCMP1335</strain>
    </source>
</reference>
<dbReference type="InterPro" id="IPR003591">
    <property type="entry name" value="Leu-rich_rpt_typical-subtyp"/>
</dbReference>
<dbReference type="SUPFAM" id="SSF56112">
    <property type="entry name" value="Protein kinase-like (PK-like)"/>
    <property type="match status" value="1"/>
</dbReference>
<dbReference type="GO" id="GO:0004672">
    <property type="term" value="F:protein kinase activity"/>
    <property type="evidence" value="ECO:0007669"/>
    <property type="project" value="InterPro"/>
</dbReference>
<evidence type="ECO:0000259" key="6">
    <source>
        <dbReference type="PROSITE" id="PS50011"/>
    </source>
</evidence>
<dbReference type="PROSITE" id="PS50011">
    <property type="entry name" value="PROTEIN_KINASE_DOM"/>
    <property type="match status" value="1"/>
</dbReference>
<keyword evidence="4 5" id="KW-0067">ATP-binding</keyword>
<proteinExistence type="predicted"/>
<keyword evidence="8" id="KW-1185">Reference proteome</keyword>
<dbReference type="Gene3D" id="3.80.10.10">
    <property type="entry name" value="Ribonuclease Inhibitor"/>
    <property type="match status" value="2"/>
</dbReference>
<dbReference type="PANTHER" id="PTHR48056:SF81">
    <property type="entry name" value="RECEPTOR PROTEIN-TYROSINE KINASE CEPR1"/>
    <property type="match status" value="1"/>
</dbReference>
<dbReference type="EMBL" id="CM000638">
    <property type="protein sequence ID" value="EED96062.1"/>
    <property type="molecule type" value="Genomic_DNA"/>
</dbReference>
<dbReference type="Gene3D" id="3.30.200.20">
    <property type="entry name" value="Phosphorylase Kinase, domain 1"/>
    <property type="match status" value="1"/>
</dbReference>
<dbReference type="InterPro" id="IPR050647">
    <property type="entry name" value="Plant_LRR-RLKs"/>
</dbReference>
<dbReference type="eggNOG" id="KOG0619">
    <property type="taxonomic scope" value="Eukaryota"/>
</dbReference>
<protein>
    <recommendedName>
        <fullName evidence="6">Protein kinase domain-containing protein</fullName>
    </recommendedName>
</protein>
<dbReference type="InterPro" id="IPR011009">
    <property type="entry name" value="Kinase-like_dom_sf"/>
</dbReference>
<dbReference type="Pfam" id="PF13855">
    <property type="entry name" value="LRR_8"/>
    <property type="match status" value="2"/>
</dbReference>
<evidence type="ECO:0000256" key="1">
    <source>
        <dbReference type="ARBA" id="ARBA00022614"/>
    </source>
</evidence>
<dbReference type="HOGENOM" id="CLU_035565_0_0_1"/>
<dbReference type="InterPro" id="IPR001611">
    <property type="entry name" value="Leu-rich_rpt"/>
</dbReference>
<keyword evidence="1" id="KW-0433">Leucine-rich repeat</keyword>
<dbReference type="Gene3D" id="1.10.510.10">
    <property type="entry name" value="Transferase(Phosphotransferase) domain 1"/>
    <property type="match status" value="1"/>
</dbReference>
<dbReference type="FunFam" id="1.10.510.10:FF:001934">
    <property type="entry name" value="Predicted protein"/>
    <property type="match status" value="1"/>
</dbReference>
<keyword evidence="2" id="KW-0677">Repeat</keyword>
<dbReference type="KEGG" id="tps:THAPSDRAFT_1850"/>
<accession>B8BS42</accession>
<dbReference type="InterPro" id="IPR017441">
    <property type="entry name" value="Protein_kinase_ATP_BS"/>
</dbReference>
<dbReference type="FunFam" id="3.80.10.10:FF:001611">
    <property type="entry name" value="Uncharacterized protein"/>
    <property type="match status" value="1"/>
</dbReference>
<dbReference type="OMA" id="MVGFKAN"/>
<evidence type="ECO:0000313" key="7">
    <source>
        <dbReference type="EMBL" id="EED96062.1"/>
    </source>
</evidence>
<organism evidence="7 8">
    <name type="scientific">Thalassiosira pseudonana</name>
    <name type="common">Marine diatom</name>
    <name type="synonym">Cyclotella nana</name>
    <dbReference type="NCBI Taxonomy" id="35128"/>
    <lineage>
        <taxon>Eukaryota</taxon>
        <taxon>Sar</taxon>
        <taxon>Stramenopiles</taxon>
        <taxon>Ochrophyta</taxon>
        <taxon>Bacillariophyta</taxon>
        <taxon>Coscinodiscophyceae</taxon>
        <taxon>Thalassiosirophycidae</taxon>
        <taxon>Thalassiosirales</taxon>
        <taxon>Thalassiosiraceae</taxon>
        <taxon>Thalassiosira</taxon>
    </lineage>
</organism>
<feature type="binding site" evidence="5">
    <location>
        <position position="234"/>
    </location>
    <ligand>
        <name>ATP</name>
        <dbReference type="ChEBI" id="CHEBI:30616"/>
    </ligand>
</feature>
<evidence type="ECO:0000256" key="4">
    <source>
        <dbReference type="ARBA" id="ARBA00022840"/>
    </source>
</evidence>
<gene>
    <name evidence="7" type="ORF">THAPSDRAFT_1850</name>
</gene>
<feature type="domain" description="Protein kinase" evidence="6">
    <location>
        <begin position="207"/>
        <end position="473"/>
    </location>
</feature>
<dbReference type="STRING" id="35128.B8BS42"/>
<dbReference type="GO" id="GO:0005737">
    <property type="term" value="C:cytoplasm"/>
    <property type="evidence" value="ECO:0000318"/>
    <property type="project" value="GO_Central"/>
</dbReference>
<dbReference type="SUPFAM" id="SSF52058">
    <property type="entry name" value="L domain-like"/>
    <property type="match status" value="1"/>
</dbReference>
<dbReference type="PROSITE" id="PS00107">
    <property type="entry name" value="PROTEIN_KINASE_ATP"/>
    <property type="match status" value="1"/>
</dbReference>
<sequence length="473" mass="51502">MVDIVDLNDKEDTDEELNLGSCIGGSRLLLNTDWTRFKCLKKLDMNNCGLSTLPDALHALAPTLDILFLSENNMTSFPEVIGELGNLRMLSLRGNQLSELSSTNLPTSLVWLILTNNQIAVIDSNIGALSRLRKLMLSHNKLAAIPSQLGQCKDLELVRLANNDIATELPMEFLTLPKLAWISLGGNPIAHCPQTKDKEILKSSVSFDESAILGRGASGIVYAGRYNNKDVAVKIFKQQSMGSDGNAEDEAAINALVDHPLAVSALGIFLSDEQGGDSQHEGMVMELLEGAEAFGKVPSFQTVTRDAGPTDSAKDLSREKVVSTVWNVATALEHVQSKAGVSNGDVYLHNILQCGEGIARVSDWGASFIYDGKHELSAVFERIEVLAFGRLVQDLFDWHLGVAVPDTTEADDFLLGRTRGKPMEKGDLYDILESILQPSQKERPSFTVIKEKLSLIPEFEAAKLAAEKVTIVA</sequence>
<dbReference type="SMART" id="SM00369">
    <property type="entry name" value="LRR_TYP"/>
    <property type="match status" value="3"/>
</dbReference>
<dbReference type="GO" id="GO:0005524">
    <property type="term" value="F:ATP binding"/>
    <property type="evidence" value="ECO:0007669"/>
    <property type="project" value="UniProtKB-UniRule"/>
</dbReference>
<dbReference type="RefSeq" id="XP_002286421.1">
    <property type="nucleotide sequence ID" value="XM_002286385.1"/>
</dbReference>
<dbReference type="AlphaFoldDB" id="B8BS42"/>
<name>B8BS42_THAPS</name>
<dbReference type="PaxDb" id="35128-Thaps1850"/>
<dbReference type="GeneID" id="7447653"/>
<dbReference type="PANTHER" id="PTHR48056">
    <property type="entry name" value="LRR RECEPTOR-LIKE SERINE/THREONINE-PROTEIN KINASE-RELATED"/>
    <property type="match status" value="1"/>
</dbReference>
<dbReference type="InParanoid" id="B8BS42"/>